<proteinExistence type="predicted"/>
<dbReference type="AlphaFoldDB" id="A0AAW2GIM7"/>
<comment type="caution">
    <text evidence="2">The sequence shown here is derived from an EMBL/GenBank/DDBJ whole genome shotgun (WGS) entry which is preliminary data.</text>
</comment>
<sequence length="160" mass="18423">MEHRSHFHFVLIAIATIEVTSAPTSDFELGRKSIWQNVGRHSFYGPWDISVKRNGDYIDYNDYGVHLEQFRPNSPELLYDDVSIANGYIDALPSTYDGLSELRKLLSSVGLADFRNGVRPTDWIDRSSDSFQEQYWKDIASYKTDKDIKEFNDFATPIST</sequence>
<feature type="signal peptide" evidence="1">
    <location>
        <begin position="1"/>
        <end position="21"/>
    </location>
</feature>
<evidence type="ECO:0000313" key="3">
    <source>
        <dbReference type="Proteomes" id="UP001430953"/>
    </source>
</evidence>
<dbReference type="EMBL" id="JADYXP020000004">
    <property type="protein sequence ID" value="KAL0126327.1"/>
    <property type="molecule type" value="Genomic_DNA"/>
</dbReference>
<accession>A0AAW2GIM7</accession>
<feature type="chain" id="PRO_5043732955" evidence="1">
    <location>
        <begin position="22"/>
        <end position="160"/>
    </location>
</feature>
<name>A0AAW2GIM7_9HYME</name>
<protein>
    <submittedName>
        <fullName evidence="2">Uncharacterized protein</fullName>
    </submittedName>
</protein>
<evidence type="ECO:0000256" key="1">
    <source>
        <dbReference type="SAM" id="SignalP"/>
    </source>
</evidence>
<evidence type="ECO:0000313" key="2">
    <source>
        <dbReference type="EMBL" id="KAL0126327.1"/>
    </source>
</evidence>
<reference evidence="2 3" key="1">
    <citation type="submission" date="2023-03" db="EMBL/GenBank/DDBJ databases">
        <title>High recombination rates correlate with genetic variation in Cardiocondyla obscurior ants.</title>
        <authorList>
            <person name="Errbii M."/>
        </authorList>
    </citation>
    <scope>NUCLEOTIDE SEQUENCE [LARGE SCALE GENOMIC DNA]</scope>
    <source>
        <strain evidence="2">Alpha-2009</strain>
        <tissue evidence="2">Whole body</tissue>
    </source>
</reference>
<dbReference type="Proteomes" id="UP001430953">
    <property type="component" value="Unassembled WGS sequence"/>
</dbReference>
<keyword evidence="3" id="KW-1185">Reference proteome</keyword>
<keyword evidence="1" id="KW-0732">Signal</keyword>
<gene>
    <name evidence="2" type="ORF">PUN28_005010</name>
</gene>
<organism evidence="2 3">
    <name type="scientific">Cardiocondyla obscurior</name>
    <dbReference type="NCBI Taxonomy" id="286306"/>
    <lineage>
        <taxon>Eukaryota</taxon>
        <taxon>Metazoa</taxon>
        <taxon>Ecdysozoa</taxon>
        <taxon>Arthropoda</taxon>
        <taxon>Hexapoda</taxon>
        <taxon>Insecta</taxon>
        <taxon>Pterygota</taxon>
        <taxon>Neoptera</taxon>
        <taxon>Endopterygota</taxon>
        <taxon>Hymenoptera</taxon>
        <taxon>Apocrita</taxon>
        <taxon>Aculeata</taxon>
        <taxon>Formicoidea</taxon>
        <taxon>Formicidae</taxon>
        <taxon>Myrmicinae</taxon>
        <taxon>Cardiocondyla</taxon>
    </lineage>
</organism>